<evidence type="ECO:0000313" key="4">
    <source>
        <dbReference type="EMBL" id="PWG66126.1"/>
    </source>
</evidence>
<feature type="transmembrane region" description="Helical" evidence="2">
    <location>
        <begin position="240"/>
        <end position="268"/>
    </location>
</feature>
<comment type="caution">
    <text evidence="4">The sequence shown here is derived from an EMBL/GenBank/DDBJ whole genome shotgun (WGS) entry which is preliminary data.</text>
</comment>
<protein>
    <recommendedName>
        <fullName evidence="3">DUF4190 domain-containing protein</fullName>
    </recommendedName>
</protein>
<dbReference type="InterPro" id="IPR025241">
    <property type="entry name" value="DUF4190"/>
</dbReference>
<keyword evidence="2" id="KW-0472">Membrane</keyword>
<evidence type="ECO:0000259" key="3">
    <source>
        <dbReference type="Pfam" id="PF13828"/>
    </source>
</evidence>
<feature type="compositionally biased region" description="Pro residues" evidence="1">
    <location>
        <begin position="168"/>
        <end position="178"/>
    </location>
</feature>
<dbReference type="EMBL" id="QFFM01000008">
    <property type="protein sequence ID" value="PWG66126.1"/>
    <property type="molecule type" value="Genomic_DNA"/>
</dbReference>
<feature type="transmembrane region" description="Helical" evidence="2">
    <location>
        <begin position="205"/>
        <end position="228"/>
    </location>
</feature>
<keyword evidence="5" id="KW-1185">Reference proteome</keyword>
<accession>A0A2U2NAD8</accession>
<reference evidence="4 5" key="1">
    <citation type="journal article" date="2018" name="Int. J. Syst. Evol. Microbiol.">
        <title>Bifidobacterium callitrichidarum sp. nov. from the faeces of the emperor tamarin (Saguinus imperator).</title>
        <authorList>
            <person name="Modesto M."/>
            <person name="Michelini S."/>
            <person name="Sansosti M.C."/>
            <person name="De Filippo C."/>
            <person name="Cavalieri D."/>
            <person name="Qvirist L."/>
            <person name="Andlid T."/>
            <person name="Spiezio C."/>
            <person name="Sandri C."/>
            <person name="Pascarelli S."/>
            <person name="Sgorbati B."/>
            <person name="Mattarelli P."/>
        </authorList>
    </citation>
    <scope>NUCLEOTIDE SEQUENCE [LARGE SCALE GENOMIC DNA]</scope>
    <source>
        <strain evidence="4 5">TRI 5</strain>
    </source>
</reference>
<dbReference type="Pfam" id="PF13828">
    <property type="entry name" value="DUF4190"/>
    <property type="match status" value="1"/>
</dbReference>
<feature type="compositionally biased region" description="Polar residues" evidence="1">
    <location>
        <begin position="1"/>
        <end position="15"/>
    </location>
</feature>
<dbReference type="Pfam" id="PF16146">
    <property type="entry name" value="DUF4854"/>
    <property type="match status" value="1"/>
</dbReference>
<feature type="compositionally biased region" description="Polar residues" evidence="1">
    <location>
        <begin position="22"/>
        <end position="38"/>
    </location>
</feature>
<evidence type="ECO:0000313" key="5">
    <source>
        <dbReference type="Proteomes" id="UP000245876"/>
    </source>
</evidence>
<proteinExistence type="predicted"/>
<feature type="domain" description="DUF4190" evidence="3">
    <location>
        <begin position="205"/>
        <end position="258"/>
    </location>
</feature>
<feature type="compositionally biased region" description="Low complexity" evidence="1">
    <location>
        <begin position="286"/>
        <end position="308"/>
    </location>
</feature>
<feature type="region of interest" description="Disordered" evidence="1">
    <location>
        <begin position="1"/>
        <end position="178"/>
    </location>
</feature>
<feature type="region of interest" description="Disordered" evidence="1">
    <location>
        <begin position="286"/>
        <end position="311"/>
    </location>
</feature>
<evidence type="ECO:0000256" key="1">
    <source>
        <dbReference type="SAM" id="MobiDB-lite"/>
    </source>
</evidence>
<organism evidence="4 5">
    <name type="scientific">Bifidobacterium callitrichidarum</name>
    <dbReference type="NCBI Taxonomy" id="2052941"/>
    <lineage>
        <taxon>Bacteria</taxon>
        <taxon>Bacillati</taxon>
        <taxon>Actinomycetota</taxon>
        <taxon>Actinomycetes</taxon>
        <taxon>Bifidobacteriales</taxon>
        <taxon>Bifidobacteriaceae</taxon>
        <taxon>Bifidobacterium</taxon>
    </lineage>
</organism>
<dbReference type="Proteomes" id="UP000245876">
    <property type="component" value="Unassembled WGS sequence"/>
</dbReference>
<dbReference type="InterPro" id="IPR032327">
    <property type="entry name" value="DUF4854"/>
</dbReference>
<evidence type="ECO:0000256" key="2">
    <source>
        <dbReference type="SAM" id="Phobius"/>
    </source>
</evidence>
<dbReference type="OrthoDB" id="3240611at2"/>
<keyword evidence="2" id="KW-1133">Transmembrane helix</keyword>
<dbReference type="AlphaFoldDB" id="A0A2U2NAD8"/>
<sequence>MPVASSVEQPTQTLPVSDATERPTQALPSFEQPLQQTKALPEAGAYGSGQPTEALPPIAQSLQNGTPLQTGEPSETPFVNNVSSQGAGEAPTQNWAQGAPLHNGTSMQGAPLTSDASAQNGVPQYGEVLPQGDASAQTGPLQDGVPQSAAYGEAPAQGIPPYGTVPPQGVPPYGQPNPYAQPGPYGQYNYGTPVPPAANQRYNGLAIAGFICSFFVSLVGLILSIIGLNQIKKQGGKGKGFAIAGIVISAASLVLSAILVIAVIAGGWSYAKNELQNDLNDAKSDYSYSDSGKSGSDGSSDSASGENLDNLDDSLDDTLNDTFDDLAKSDTGVYDSVQAFVDSSEFQKSIQSEADSLSGSGINFAYHVEGDTLVYEYTVSDDYAAAGDAIASSVSAMSDTYQSTANILGTMCKTQSGKASLRVYMHTTSGQSLFDQTWTEK</sequence>
<name>A0A2U2NAD8_9BIFI</name>
<gene>
    <name evidence="4" type="ORF">DF196_04765</name>
</gene>
<keyword evidence="2" id="KW-0812">Transmembrane</keyword>
<feature type="compositionally biased region" description="Polar residues" evidence="1">
    <location>
        <begin position="60"/>
        <end position="96"/>
    </location>
</feature>